<evidence type="ECO:0000313" key="2">
    <source>
        <dbReference type="EMBL" id="SUN63724.1"/>
    </source>
</evidence>
<name>A0A380KGN0_9STRE</name>
<keyword evidence="1" id="KW-1133">Transmembrane helix</keyword>
<dbReference type="PROSITE" id="PS51354">
    <property type="entry name" value="GLUTAREDOXIN_2"/>
    <property type="match status" value="1"/>
</dbReference>
<proteinExistence type="predicted"/>
<dbReference type="OrthoDB" id="2220907at2"/>
<dbReference type="EMBL" id="UHFN01000007">
    <property type="protein sequence ID" value="SUN63724.1"/>
    <property type="molecule type" value="Genomic_DNA"/>
</dbReference>
<dbReference type="Proteomes" id="UP000254924">
    <property type="component" value="Unassembled WGS sequence"/>
</dbReference>
<accession>A0A380KGN0</accession>
<keyword evidence="3" id="KW-1185">Reference proteome</keyword>
<evidence type="ECO:0000313" key="3">
    <source>
        <dbReference type="Proteomes" id="UP000254924"/>
    </source>
</evidence>
<dbReference type="InterPro" id="IPR036249">
    <property type="entry name" value="Thioredoxin-like_sf"/>
</dbReference>
<dbReference type="AlphaFoldDB" id="A0A380KGN0"/>
<sequence length="146" mass="16565">MIESKAFLKKTGIVLAGAGTIFCLAVTTNTLVDTYQKSHDYDIHLAAKQALDVSKKYYNLVFYKRSCPMCRFGKQDVIKAGEKSLLTTFYVDVESEEGQKLVEKYSIKEAPSVVFVRGDMVEKYLYVTEKDGSYQANKEVLEKFND</sequence>
<keyword evidence="1" id="KW-0472">Membrane</keyword>
<feature type="transmembrane region" description="Helical" evidence="1">
    <location>
        <begin position="12"/>
        <end position="32"/>
    </location>
</feature>
<reference evidence="2 3" key="1">
    <citation type="submission" date="2018-06" db="EMBL/GenBank/DDBJ databases">
        <authorList>
            <consortium name="Pathogen Informatics"/>
            <person name="Doyle S."/>
        </authorList>
    </citation>
    <scope>NUCLEOTIDE SEQUENCE [LARGE SCALE GENOMIC DNA]</scope>
    <source>
        <strain evidence="2 3">NCTC12224</strain>
    </source>
</reference>
<dbReference type="Gene3D" id="3.40.30.10">
    <property type="entry name" value="Glutaredoxin"/>
    <property type="match status" value="1"/>
</dbReference>
<protein>
    <submittedName>
        <fullName evidence="2">Thioredoxin/glutaredoxin</fullName>
    </submittedName>
</protein>
<dbReference type="SUPFAM" id="SSF52833">
    <property type="entry name" value="Thioredoxin-like"/>
    <property type="match status" value="1"/>
</dbReference>
<organism evidence="2 3">
    <name type="scientific">Streptococcus hyointestinalis</name>
    <dbReference type="NCBI Taxonomy" id="1337"/>
    <lineage>
        <taxon>Bacteria</taxon>
        <taxon>Bacillati</taxon>
        <taxon>Bacillota</taxon>
        <taxon>Bacilli</taxon>
        <taxon>Lactobacillales</taxon>
        <taxon>Streptococcaceae</taxon>
        <taxon>Streptococcus</taxon>
    </lineage>
</organism>
<gene>
    <name evidence="2" type="ORF">NCTC12224_02601</name>
</gene>
<evidence type="ECO:0000256" key="1">
    <source>
        <dbReference type="SAM" id="Phobius"/>
    </source>
</evidence>
<keyword evidence="1" id="KW-0812">Transmembrane</keyword>